<comment type="caution">
    <text evidence="4">The sequence shown here is derived from an EMBL/GenBank/DDBJ whole genome shotgun (WGS) entry which is preliminary data.</text>
</comment>
<dbReference type="AlphaFoldDB" id="A0A7W9GM78"/>
<dbReference type="Pfam" id="PF05235">
    <property type="entry name" value="CHAD"/>
    <property type="match status" value="1"/>
</dbReference>
<dbReference type="PROSITE" id="PS51708">
    <property type="entry name" value="CHAD"/>
    <property type="match status" value="1"/>
</dbReference>
<dbReference type="PANTHER" id="PTHR39339:SF1">
    <property type="entry name" value="CHAD DOMAIN-CONTAINING PROTEIN"/>
    <property type="match status" value="1"/>
</dbReference>
<evidence type="ECO:0000259" key="2">
    <source>
        <dbReference type="PROSITE" id="PS51707"/>
    </source>
</evidence>
<evidence type="ECO:0000256" key="1">
    <source>
        <dbReference type="SAM" id="MobiDB-lite"/>
    </source>
</evidence>
<dbReference type="PROSITE" id="PS51707">
    <property type="entry name" value="CYTH"/>
    <property type="match status" value="1"/>
</dbReference>
<dbReference type="InterPro" id="IPR023577">
    <property type="entry name" value="CYTH_domain"/>
</dbReference>
<dbReference type="PANTHER" id="PTHR39339">
    <property type="entry name" value="SLR1444 PROTEIN"/>
    <property type="match status" value="1"/>
</dbReference>
<feature type="compositionally biased region" description="Basic and acidic residues" evidence="1">
    <location>
        <begin position="1"/>
        <end position="17"/>
    </location>
</feature>
<organism evidence="4 5">
    <name type="scientific">Jiangella mangrovi</name>
    <dbReference type="NCBI Taxonomy" id="1524084"/>
    <lineage>
        <taxon>Bacteria</taxon>
        <taxon>Bacillati</taxon>
        <taxon>Actinomycetota</taxon>
        <taxon>Actinomycetes</taxon>
        <taxon>Jiangellales</taxon>
        <taxon>Jiangellaceae</taxon>
        <taxon>Jiangella</taxon>
    </lineage>
</organism>
<evidence type="ECO:0000313" key="4">
    <source>
        <dbReference type="EMBL" id="MBB5786440.1"/>
    </source>
</evidence>
<evidence type="ECO:0000313" key="5">
    <source>
        <dbReference type="Proteomes" id="UP000542813"/>
    </source>
</evidence>
<evidence type="ECO:0000259" key="3">
    <source>
        <dbReference type="PROSITE" id="PS51708"/>
    </source>
</evidence>
<reference evidence="4 5" key="1">
    <citation type="submission" date="2020-08" db="EMBL/GenBank/DDBJ databases">
        <title>Sequencing the genomes of 1000 actinobacteria strains.</title>
        <authorList>
            <person name="Klenk H.-P."/>
        </authorList>
    </citation>
    <scope>NUCLEOTIDE SEQUENCE [LARGE SCALE GENOMIC DNA]</scope>
    <source>
        <strain evidence="4 5">DSM 102122</strain>
    </source>
</reference>
<dbReference type="EMBL" id="JACHMM010000001">
    <property type="protein sequence ID" value="MBB5786440.1"/>
    <property type="molecule type" value="Genomic_DNA"/>
</dbReference>
<dbReference type="InterPro" id="IPR038186">
    <property type="entry name" value="CHAD_dom_sf"/>
</dbReference>
<dbReference type="SMART" id="SM00880">
    <property type="entry name" value="CHAD"/>
    <property type="match status" value="1"/>
</dbReference>
<sequence>MTAHIERERKYEVRDDGPAPPVAGLTFAGGTTPVDPSSEELQAVYFDTPDLRLLRAGITLRRCAGGADAGWHLKVPSAEADTRVELRLPLEEPVALVAGGADTPPSDFTALLDGHTRGLELEPVAHIVTDRTTWQLLGEHGRPVAELTDDRVEATDLRRKSTARWREVEVELTGDGDRALLTSADAELRRHGLRRSEAPSKLARALGRVGAEAPGAHGPAGGLDDDTAGAQVVGYLRTQVARLTRYDLATRRGEPDSVHQLRVATRRLRSTLRVYRGLFDRGVTEPVRTELRWLGRRLGPARDLEVMEETLTREVAEFPAELVIGPVSARLTRHFAPARADAAAAVEETLRSERYLRLLDAVDRLVADPPLTERASRPADQELPRHVHKAYRTTRRRVQRIDGEEHRDDAMRDEALHDARKAAKRLRYAAELARPTAGKPANRLRKRAKKVASVLGEHQDSAVVRPLLRQLGTQAQQAGENGFTFGVLHDRHQELAEDAERRFWPAWDRVTAKKARRWLS</sequence>
<dbReference type="Proteomes" id="UP000542813">
    <property type="component" value="Unassembled WGS sequence"/>
</dbReference>
<gene>
    <name evidence="4" type="ORF">HD601_001015</name>
</gene>
<dbReference type="Gene3D" id="1.40.20.10">
    <property type="entry name" value="CHAD domain"/>
    <property type="match status" value="1"/>
</dbReference>
<accession>A0A7W9GM78</accession>
<feature type="domain" description="CYTH" evidence="2">
    <location>
        <begin position="4"/>
        <end position="212"/>
    </location>
</feature>
<dbReference type="RefSeq" id="WP_184819891.1">
    <property type="nucleotide sequence ID" value="NZ_JACHMM010000001.1"/>
</dbReference>
<dbReference type="InterPro" id="IPR007899">
    <property type="entry name" value="CHAD_dom"/>
</dbReference>
<feature type="domain" description="CHAD" evidence="3">
    <location>
        <begin position="225"/>
        <end position="512"/>
    </location>
</feature>
<protein>
    <submittedName>
        <fullName evidence="4">CHAD domain-containing protein</fullName>
    </submittedName>
</protein>
<dbReference type="SMART" id="SM01118">
    <property type="entry name" value="CYTH"/>
    <property type="match status" value="1"/>
</dbReference>
<dbReference type="Pfam" id="PF01928">
    <property type="entry name" value="CYTH"/>
    <property type="match status" value="1"/>
</dbReference>
<proteinExistence type="predicted"/>
<feature type="region of interest" description="Disordered" evidence="1">
    <location>
        <begin position="1"/>
        <end position="22"/>
    </location>
</feature>
<dbReference type="Gene3D" id="2.40.320.10">
    <property type="entry name" value="Hypothetical Protein Pfu-838710-001"/>
    <property type="match status" value="1"/>
</dbReference>
<dbReference type="SUPFAM" id="SSF55154">
    <property type="entry name" value="CYTH-like phosphatases"/>
    <property type="match status" value="1"/>
</dbReference>
<keyword evidence="5" id="KW-1185">Reference proteome</keyword>
<dbReference type="CDD" id="cd07374">
    <property type="entry name" value="CYTH-like_Pase"/>
    <property type="match status" value="1"/>
</dbReference>
<dbReference type="InterPro" id="IPR033469">
    <property type="entry name" value="CYTH-like_dom_sf"/>
</dbReference>
<name>A0A7W9GM78_9ACTN</name>